<dbReference type="EMBL" id="HG994368">
    <property type="protein sequence ID" value="CAF1839070.1"/>
    <property type="molecule type" value="Genomic_DNA"/>
</dbReference>
<dbReference type="Proteomes" id="UP001295469">
    <property type="component" value="Chromosome C04"/>
</dbReference>
<accession>A0A816JF15</accession>
<dbReference type="AlphaFoldDB" id="A0A816JF15"/>
<gene>
    <name evidence="1" type="ORF">DARMORV10_C04P28070.1</name>
</gene>
<name>A0A816JF15_BRANA</name>
<protein>
    <submittedName>
        <fullName evidence="1">(rape) hypothetical protein</fullName>
    </submittedName>
</protein>
<sequence length="142" mass="15748">MYSLIRHGRKTLEFQKWLHLRFAANILLNEPVCGEEDELAAGGSGFVSSGAWIKLGEEDCPKVAPKGLLGSELLRLSPVLSVTDEAFLSKYVMKHDDKGLVSELMAIFTGDLPTPDCGLTIRPEFELHQPHHALYLIFIGDK</sequence>
<reference evidence="1" key="1">
    <citation type="submission" date="2021-01" db="EMBL/GenBank/DDBJ databases">
        <authorList>
            <consortium name="Genoscope - CEA"/>
            <person name="William W."/>
        </authorList>
    </citation>
    <scope>NUCLEOTIDE SEQUENCE</scope>
</reference>
<proteinExistence type="predicted"/>
<evidence type="ECO:0000313" key="1">
    <source>
        <dbReference type="EMBL" id="CAF1839070.1"/>
    </source>
</evidence>
<organism evidence="1">
    <name type="scientific">Brassica napus</name>
    <name type="common">Rape</name>
    <dbReference type="NCBI Taxonomy" id="3708"/>
    <lineage>
        <taxon>Eukaryota</taxon>
        <taxon>Viridiplantae</taxon>
        <taxon>Streptophyta</taxon>
        <taxon>Embryophyta</taxon>
        <taxon>Tracheophyta</taxon>
        <taxon>Spermatophyta</taxon>
        <taxon>Magnoliopsida</taxon>
        <taxon>eudicotyledons</taxon>
        <taxon>Gunneridae</taxon>
        <taxon>Pentapetalae</taxon>
        <taxon>rosids</taxon>
        <taxon>malvids</taxon>
        <taxon>Brassicales</taxon>
        <taxon>Brassicaceae</taxon>
        <taxon>Brassiceae</taxon>
        <taxon>Brassica</taxon>
    </lineage>
</organism>